<sequence>MTNDPVPPLFFIPLVQLWDEMLRSYFLRKPLIYYYHIINHRVIAKLQLSPLKIKKILSYIGYRYYCTVQVQAFLAVKAIMIPTVQYRHTGWPGPEAVLVI</sequence>
<evidence type="ECO:0000313" key="1">
    <source>
        <dbReference type="EMBL" id="CAZ80742.1"/>
    </source>
</evidence>
<proteinExistence type="predicted"/>
<name>D5G899_TUBMM</name>
<dbReference type="HOGENOM" id="CLU_2308117_0_0_1"/>
<organism evidence="1 2">
    <name type="scientific">Tuber melanosporum (strain Mel28)</name>
    <name type="common">Perigord black truffle</name>
    <dbReference type="NCBI Taxonomy" id="656061"/>
    <lineage>
        <taxon>Eukaryota</taxon>
        <taxon>Fungi</taxon>
        <taxon>Dikarya</taxon>
        <taxon>Ascomycota</taxon>
        <taxon>Pezizomycotina</taxon>
        <taxon>Pezizomycetes</taxon>
        <taxon>Pezizales</taxon>
        <taxon>Tuberaceae</taxon>
        <taxon>Tuber</taxon>
    </lineage>
</organism>
<dbReference type="RefSeq" id="XP_002836551.1">
    <property type="nucleotide sequence ID" value="XM_002836505.1"/>
</dbReference>
<accession>D5G899</accession>
<dbReference type="InParanoid" id="D5G899"/>
<evidence type="ECO:0000313" key="2">
    <source>
        <dbReference type="Proteomes" id="UP000006911"/>
    </source>
</evidence>
<dbReference type="GeneID" id="9188344"/>
<gene>
    <name evidence="1" type="ORF">GSTUM_00002942001</name>
</gene>
<dbReference type="Proteomes" id="UP000006911">
    <property type="component" value="Unassembled WGS sequence"/>
</dbReference>
<protein>
    <submittedName>
        <fullName evidence="1">(Perigord truffle) hypothetical protein</fullName>
    </submittedName>
</protein>
<dbReference type="EMBL" id="FN430041">
    <property type="protein sequence ID" value="CAZ80742.1"/>
    <property type="molecule type" value="Genomic_DNA"/>
</dbReference>
<dbReference type="AlphaFoldDB" id="D5G899"/>
<keyword evidence="2" id="KW-1185">Reference proteome</keyword>
<reference evidence="1 2" key="1">
    <citation type="journal article" date="2010" name="Nature">
        <title>Perigord black truffle genome uncovers evolutionary origins and mechanisms of symbiosis.</title>
        <authorList>
            <person name="Martin F."/>
            <person name="Kohler A."/>
            <person name="Murat C."/>
            <person name="Balestrini R."/>
            <person name="Coutinho P.M."/>
            <person name="Jaillon O."/>
            <person name="Montanini B."/>
            <person name="Morin E."/>
            <person name="Noel B."/>
            <person name="Percudani R."/>
            <person name="Porcel B."/>
            <person name="Rubini A."/>
            <person name="Amicucci A."/>
            <person name="Amselem J."/>
            <person name="Anthouard V."/>
            <person name="Arcioni S."/>
            <person name="Artiguenave F."/>
            <person name="Aury J.M."/>
            <person name="Ballario P."/>
            <person name="Bolchi A."/>
            <person name="Brenna A."/>
            <person name="Brun A."/>
            <person name="Buee M."/>
            <person name="Cantarel B."/>
            <person name="Chevalier G."/>
            <person name="Couloux A."/>
            <person name="Da Silva C."/>
            <person name="Denoeud F."/>
            <person name="Duplessis S."/>
            <person name="Ghignone S."/>
            <person name="Hilselberger B."/>
            <person name="Iotti M."/>
            <person name="Marcais B."/>
            <person name="Mello A."/>
            <person name="Miranda M."/>
            <person name="Pacioni G."/>
            <person name="Quesneville H."/>
            <person name="Riccioni C."/>
            <person name="Ruotolo R."/>
            <person name="Splivallo R."/>
            <person name="Stocchi V."/>
            <person name="Tisserant E."/>
            <person name="Viscomi A.R."/>
            <person name="Zambonelli A."/>
            <person name="Zampieri E."/>
            <person name="Henrissat B."/>
            <person name="Lebrun M.H."/>
            <person name="Paolocci F."/>
            <person name="Bonfante P."/>
            <person name="Ottonello S."/>
            <person name="Wincker P."/>
        </authorList>
    </citation>
    <scope>NUCLEOTIDE SEQUENCE [LARGE SCALE GENOMIC DNA]</scope>
    <source>
        <strain evidence="1 2">Mel28</strain>
    </source>
</reference>
<dbReference type="KEGG" id="tml:GSTUM_00002942001"/>